<sequence>MRNWPGRGIGQRVGHAFGSRATRFCQRVKARVMRLPQPVRSAAITLILTAAAFLDAGLNYPGKKDWTFWASMVSCAVLLARRRYPRLVLVGTLPGLYAGTALVASMVALYTVARSRRVAWQAWFAAAVVGVGLYLPWPISKELTESASDHIQRVIYAVMLSIGPAALALLLQTREALQARIVELATLRDHERELHAQTVIARERARIAREMHDVVSHQAGLIAVQAGALQVTAKDEGVREVAGTLRGLAVATLEELRSMILVLRAAGAGPTELAPQPRLADLPRLVAESEAGATLELAGYGSDALPLLPEPIERAAYRTVQEALTNARKHAPGAATTVAVELRDDCLRVAVTNTAPPAGPIAFNDQLQLPGGGHGIVGLRERAALLGGTLAAGPTADGGFKIRLSLPLTAAAR</sequence>
<evidence type="ECO:0000256" key="7">
    <source>
        <dbReference type="ARBA" id="ARBA00022840"/>
    </source>
</evidence>
<dbReference type="EMBL" id="QKYN01000059">
    <property type="protein sequence ID" value="RAG84769.1"/>
    <property type="molecule type" value="Genomic_DNA"/>
</dbReference>
<keyword evidence="6 12" id="KW-0418">Kinase</keyword>
<evidence type="ECO:0000256" key="1">
    <source>
        <dbReference type="ARBA" id="ARBA00000085"/>
    </source>
</evidence>
<dbReference type="GO" id="GO:0016020">
    <property type="term" value="C:membrane"/>
    <property type="evidence" value="ECO:0007669"/>
    <property type="project" value="InterPro"/>
</dbReference>
<keyword evidence="5" id="KW-0547">Nucleotide-binding</keyword>
<feature type="domain" description="Signal transduction histidine kinase subgroup 3 dimerisation and phosphoacceptor" evidence="11">
    <location>
        <begin position="203"/>
        <end position="266"/>
    </location>
</feature>
<keyword evidence="8" id="KW-0902">Two-component regulatory system</keyword>
<evidence type="ECO:0000256" key="3">
    <source>
        <dbReference type="ARBA" id="ARBA00022553"/>
    </source>
</evidence>
<dbReference type="InterPro" id="IPR011712">
    <property type="entry name" value="Sig_transdc_His_kin_sub3_dim/P"/>
</dbReference>
<dbReference type="GO" id="GO:0005524">
    <property type="term" value="F:ATP binding"/>
    <property type="evidence" value="ECO:0007669"/>
    <property type="project" value="UniProtKB-KW"/>
</dbReference>
<evidence type="ECO:0000313" key="13">
    <source>
        <dbReference type="Proteomes" id="UP000248889"/>
    </source>
</evidence>
<evidence type="ECO:0000259" key="11">
    <source>
        <dbReference type="Pfam" id="PF07730"/>
    </source>
</evidence>
<dbReference type="EC" id="2.7.13.3" evidence="2"/>
<feature type="transmembrane region" description="Helical" evidence="9">
    <location>
        <begin position="88"/>
        <end position="112"/>
    </location>
</feature>
<reference evidence="12 13" key="1">
    <citation type="submission" date="2018-06" db="EMBL/GenBank/DDBJ databases">
        <title>Streptacidiphilus pinicola sp. nov., isolated from pine grove soil.</title>
        <authorList>
            <person name="Roh S.G."/>
            <person name="Park S."/>
            <person name="Kim M.-K."/>
            <person name="Yun B.-R."/>
            <person name="Park J."/>
            <person name="Kim M.J."/>
            <person name="Kim Y.S."/>
            <person name="Kim S.B."/>
        </authorList>
    </citation>
    <scope>NUCLEOTIDE SEQUENCE [LARGE SCALE GENOMIC DNA]</scope>
    <source>
        <strain evidence="12 13">MMS16-CNU450</strain>
    </source>
</reference>
<evidence type="ECO:0000256" key="5">
    <source>
        <dbReference type="ARBA" id="ARBA00022741"/>
    </source>
</evidence>
<feature type="domain" description="Histidine kinase/HSP90-like ATPase" evidence="10">
    <location>
        <begin position="314"/>
        <end position="409"/>
    </location>
</feature>
<dbReference type="PANTHER" id="PTHR24421">
    <property type="entry name" value="NITRATE/NITRITE SENSOR PROTEIN NARX-RELATED"/>
    <property type="match status" value="1"/>
</dbReference>
<keyword evidence="7" id="KW-0067">ATP-binding</keyword>
<evidence type="ECO:0000256" key="6">
    <source>
        <dbReference type="ARBA" id="ARBA00022777"/>
    </source>
</evidence>
<dbReference type="Pfam" id="PF02518">
    <property type="entry name" value="HATPase_c"/>
    <property type="match status" value="1"/>
</dbReference>
<evidence type="ECO:0000259" key="10">
    <source>
        <dbReference type="Pfam" id="PF02518"/>
    </source>
</evidence>
<evidence type="ECO:0000313" key="12">
    <source>
        <dbReference type="EMBL" id="RAG84769.1"/>
    </source>
</evidence>
<keyword evidence="13" id="KW-1185">Reference proteome</keyword>
<dbReference type="InterPro" id="IPR036890">
    <property type="entry name" value="HATPase_C_sf"/>
</dbReference>
<feature type="transmembrane region" description="Helical" evidence="9">
    <location>
        <begin position="151"/>
        <end position="171"/>
    </location>
</feature>
<accession>A0A2X0KBX0</accession>
<dbReference type="GO" id="GO:0000155">
    <property type="term" value="F:phosphorelay sensor kinase activity"/>
    <property type="evidence" value="ECO:0007669"/>
    <property type="project" value="InterPro"/>
</dbReference>
<evidence type="ECO:0000256" key="4">
    <source>
        <dbReference type="ARBA" id="ARBA00022679"/>
    </source>
</evidence>
<comment type="catalytic activity">
    <reaction evidence="1">
        <text>ATP + protein L-histidine = ADP + protein N-phospho-L-histidine.</text>
        <dbReference type="EC" id="2.7.13.3"/>
    </reaction>
</comment>
<protein>
    <recommendedName>
        <fullName evidence="2">histidine kinase</fullName>
        <ecNumber evidence="2">2.7.13.3</ecNumber>
    </recommendedName>
</protein>
<keyword evidence="9" id="KW-1133">Transmembrane helix</keyword>
<name>A0A2X0KBX0_9ACTN</name>
<dbReference type="AlphaFoldDB" id="A0A2X0KBX0"/>
<keyword evidence="3" id="KW-0597">Phosphoprotein</keyword>
<feature type="transmembrane region" description="Helical" evidence="9">
    <location>
        <begin position="39"/>
        <end position="60"/>
    </location>
</feature>
<dbReference type="SUPFAM" id="SSF55874">
    <property type="entry name" value="ATPase domain of HSP90 chaperone/DNA topoisomerase II/histidine kinase"/>
    <property type="match status" value="1"/>
</dbReference>
<organism evidence="12 13">
    <name type="scientific">Streptacidiphilus pinicola</name>
    <dbReference type="NCBI Taxonomy" id="2219663"/>
    <lineage>
        <taxon>Bacteria</taxon>
        <taxon>Bacillati</taxon>
        <taxon>Actinomycetota</taxon>
        <taxon>Actinomycetes</taxon>
        <taxon>Kitasatosporales</taxon>
        <taxon>Streptomycetaceae</taxon>
        <taxon>Streptacidiphilus</taxon>
    </lineage>
</organism>
<dbReference type="Pfam" id="PF07730">
    <property type="entry name" value="HisKA_3"/>
    <property type="match status" value="1"/>
</dbReference>
<evidence type="ECO:0000256" key="9">
    <source>
        <dbReference type="SAM" id="Phobius"/>
    </source>
</evidence>
<keyword evidence="9" id="KW-0472">Membrane</keyword>
<evidence type="ECO:0000256" key="2">
    <source>
        <dbReference type="ARBA" id="ARBA00012438"/>
    </source>
</evidence>
<gene>
    <name evidence="12" type="ORF">DN069_15125</name>
</gene>
<dbReference type="Gene3D" id="1.20.5.1930">
    <property type="match status" value="1"/>
</dbReference>
<comment type="caution">
    <text evidence="12">The sequence shown here is derived from an EMBL/GenBank/DDBJ whole genome shotgun (WGS) entry which is preliminary data.</text>
</comment>
<evidence type="ECO:0000256" key="8">
    <source>
        <dbReference type="ARBA" id="ARBA00023012"/>
    </source>
</evidence>
<dbReference type="InterPro" id="IPR050482">
    <property type="entry name" value="Sensor_HK_TwoCompSys"/>
</dbReference>
<dbReference type="InterPro" id="IPR003594">
    <property type="entry name" value="HATPase_dom"/>
</dbReference>
<dbReference type="Proteomes" id="UP000248889">
    <property type="component" value="Unassembled WGS sequence"/>
</dbReference>
<dbReference type="CDD" id="cd16917">
    <property type="entry name" value="HATPase_UhpB-NarQ-NarX-like"/>
    <property type="match status" value="1"/>
</dbReference>
<feature type="transmembrane region" description="Helical" evidence="9">
    <location>
        <begin position="118"/>
        <end position="139"/>
    </location>
</feature>
<dbReference type="PANTHER" id="PTHR24421:SF10">
    <property type="entry name" value="NITRATE_NITRITE SENSOR PROTEIN NARQ"/>
    <property type="match status" value="1"/>
</dbReference>
<proteinExistence type="predicted"/>
<keyword evidence="4" id="KW-0808">Transferase</keyword>
<keyword evidence="9" id="KW-0812">Transmembrane</keyword>
<dbReference type="Gene3D" id="3.30.565.10">
    <property type="entry name" value="Histidine kinase-like ATPase, C-terminal domain"/>
    <property type="match status" value="1"/>
</dbReference>
<dbReference type="GO" id="GO:0046983">
    <property type="term" value="F:protein dimerization activity"/>
    <property type="evidence" value="ECO:0007669"/>
    <property type="project" value="InterPro"/>
</dbReference>